<evidence type="ECO:0000313" key="1">
    <source>
        <dbReference type="EMBL" id="KAJ9063499.1"/>
    </source>
</evidence>
<name>A0ACC2SM72_9FUNG</name>
<dbReference type="EMBL" id="QTSX02004971">
    <property type="protein sequence ID" value="KAJ9063499.1"/>
    <property type="molecule type" value="Genomic_DNA"/>
</dbReference>
<proteinExistence type="predicted"/>
<comment type="caution">
    <text evidence="1">The sequence shown here is derived from an EMBL/GenBank/DDBJ whole genome shotgun (WGS) entry which is preliminary data.</text>
</comment>
<gene>
    <name evidence="1" type="ORF">DSO57_1000082</name>
</gene>
<protein>
    <submittedName>
        <fullName evidence="1">Uncharacterized protein</fullName>
    </submittedName>
</protein>
<organism evidence="1 2">
    <name type="scientific">Entomophthora muscae</name>
    <dbReference type="NCBI Taxonomy" id="34485"/>
    <lineage>
        <taxon>Eukaryota</taxon>
        <taxon>Fungi</taxon>
        <taxon>Fungi incertae sedis</taxon>
        <taxon>Zoopagomycota</taxon>
        <taxon>Entomophthoromycotina</taxon>
        <taxon>Entomophthoromycetes</taxon>
        <taxon>Entomophthorales</taxon>
        <taxon>Entomophthoraceae</taxon>
        <taxon>Entomophthora</taxon>
    </lineage>
</organism>
<sequence length="165" mass="18872">MKLIGFLPLLWASATFKQDGRNNLEYNESYENSGAVIIRRQNKAVSKKEAAIDKNDKPSEEKKDTNDKEETKTKETSKEPEPEPEEEQEQSEEEDEDDPNQLSNLIKIVEPVYGTLNILNIPLGGEQKNSMGNSLKSRQDQEYFGYCCSSRNRRGGLFVSYCRKI</sequence>
<evidence type="ECO:0000313" key="2">
    <source>
        <dbReference type="Proteomes" id="UP001165960"/>
    </source>
</evidence>
<dbReference type="Proteomes" id="UP001165960">
    <property type="component" value="Unassembled WGS sequence"/>
</dbReference>
<accession>A0ACC2SM72</accession>
<keyword evidence="2" id="KW-1185">Reference proteome</keyword>
<reference evidence="1" key="1">
    <citation type="submission" date="2022-04" db="EMBL/GenBank/DDBJ databases">
        <title>Genome of the entomopathogenic fungus Entomophthora muscae.</title>
        <authorList>
            <person name="Elya C."/>
            <person name="Lovett B.R."/>
            <person name="Lee E."/>
            <person name="Macias A.M."/>
            <person name="Hajek A.E."/>
            <person name="De Bivort B.L."/>
            <person name="Kasson M.T."/>
            <person name="De Fine Licht H.H."/>
            <person name="Stajich J.E."/>
        </authorList>
    </citation>
    <scope>NUCLEOTIDE SEQUENCE</scope>
    <source>
        <strain evidence="1">Berkeley</strain>
    </source>
</reference>